<dbReference type="Gene3D" id="1.10.8.730">
    <property type="match status" value="1"/>
</dbReference>
<comment type="caution">
    <text evidence="2">The sequence shown here is derived from an EMBL/GenBank/DDBJ whole genome shotgun (WGS) entry which is preliminary data.</text>
</comment>
<dbReference type="EMBL" id="MFAT01000075">
    <property type="protein sequence ID" value="OGD85194.1"/>
    <property type="molecule type" value="Genomic_DNA"/>
</dbReference>
<evidence type="ECO:0000259" key="1">
    <source>
        <dbReference type="Pfam" id="PF19044"/>
    </source>
</evidence>
<name>A0A1F5G054_9BACT</name>
<gene>
    <name evidence="2" type="ORF">A2164_00045</name>
</gene>
<evidence type="ECO:0000313" key="2">
    <source>
        <dbReference type="EMBL" id="OGD85194.1"/>
    </source>
</evidence>
<dbReference type="SUPFAM" id="SSF52540">
    <property type="entry name" value="P-loop containing nucleoside triphosphate hydrolases"/>
    <property type="match status" value="1"/>
</dbReference>
<sequence>MLNTLHKYNRTATLHINKLIGINKSKKRLSNKEVLNKSFEFNFGEQDQIDLISYSGLEENSTYLQMADKFIRTLFISGFPYVASTGWLNMLINFNHNIDISYHIEQVDPIFALPKLNRKITELESTKRSMLKAGKVIGSEITDPLESAIDLKDKIQRGQEKLFQISIYMTLSAASLEELNKLTTMLETVMATRLFYIKCATFQQLEGLQSSLPRAQNVLNQRRNLDSSSAALTFPFVSSELVQESGILYGINKSNNSLVIVDRFSLNNANSIIFAQSGSGKSYSAKVEILRQLMQGMKVIVIDPEREYKQLAASVNGTYIKLCAKSKEKINPFDFSNSKSADDNNLSEHVQDLTEIISLFVGGMNSEEKAVVDKAIIQTYKEFGFNLNTIAKSAPIRNRKSKQKKAKNYPLLKDFYKVLKSMKKKALCNRLEKFVKGSLSSVFDSQTNIALDNRLVVFDIKDLSESLRQIMMLVVANYVNFQVKSNPQKRNLVIDEGWMLLEHEESARFISSLVRRARKYYLGVTIISQQANDFLSQEYGRAIASQSSFRMLMRQDTTTIKKVVNEFKLSEYEEHFLLTCDRGEALIISDQNHVALKVVASEKEHPLLTTDPKEIYL</sequence>
<dbReference type="PANTHER" id="PTHR30121:SF6">
    <property type="entry name" value="SLR6007 PROTEIN"/>
    <property type="match status" value="1"/>
</dbReference>
<proteinExistence type="predicted"/>
<accession>A0A1F5G054</accession>
<organism evidence="2 3">
    <name type="scientific">Candidatus Curtissbacteria bacterium RBG_13_35_7</name>
    <dbReference type="NCBI Taxonomy" id="1797705"/>
    <lineage>
        <taxon>Bacteria</taxon>
        <taxon>Candidatus Curtissiibacteriota</taxon>
    </lineage>
</organism>
<dbReference type="CDD" id="cd01127">
    <property type="entry name" value="TrwB_TraG_TraD_VirD4"/>
    <property type="match status" value="1"/>
</dbReference>
<dbReference type="Proteomes" id="UP000176317">
    <property type="component" value="Unassembled WGS sequence"/>
</dbReference>
<dbReference type="Gene3D" id="3.40.50.300">
    <property type="entry name" value="P-loop containing nucleotide triphosphate hydrolases"/>
    <property type="match status" value="1"/>
</dbReference>
<dbReference type="InterPro" id="IPR051162">
    <property type="entry name" value="T4SS_component"/>
</dbReference>
<dbReference type="Pfam" id="PF19044">
    <property type="entry name" value="P-loop_TraG"/>
    <property type="match status" value="1"/>
</dbReference>
<reference evidence="2 3" key="1">
    <citation type="journal article" date="2016" name="Nat. Commun.">
        <title>Thousands of microbial genomes shed light on interconnected biogeochemical processes in an aquifer system.</title>
        <authorList>
            <person name="Anantharaman K."/>
            <person name="Brown C.T."/>
            <person name="Hug L.A."/>
            <person name="Sharon I."/>
            <person name="Castelle C.J."/>
            <person name="Probst A.J."/>
            <person name="Thomas B.C."/>
            <person name="Singh A."/>
            <person name="Wilkins M.J."/>
            <person name="Karaoz U."/>
            <person name="Brodie E.L."/>
            <person name="Williams K.H."/>
            <person name="Hubbard S.S."/>
            <person name="Banfield J.F."/>
        </authorList>
    </citation>
    <scope>NUCLEOTIDE SEQUENCE [LARGE SCALE GENOMIC DNA]</scope>
</reference>
<dbReference type="InterPro" id="IPR027417">
    <property type="entry name" value="P-loop_NTPase"/>
</dbReference>
<evidence type="ECO:0000313" key="3">
    <source>
        <dbReference type="Proteomes" id="UP000176317"/>
    </source>
</evidence>
<protein>
    <recommendedName>
        <fullName evidence="1">TraG P-loop domain-containing protein</fullName>
    </recommendedName>
</protein>
<dbReference type="NCBIfam" id="NF045971">
    <property type="entry name" value="conju_CD1110"/>
    <property type="match status" value="1"/>
</dbReference>
<dbReference type="InterPro" id="IPR043964">
    <property type="entry name" value="P-loop_TraG"/>
</dbReference>
<dbReference type="AlphaFoldDB" id="A0A1F5G054"/>
<feature type="domain" description="TraG P-loop" evidence="1">
    <location>
        <begin position="265"/>
        <end position="583"/>
    </location>
</feature>
<dbReference type="PANTHER" id="PTHR30121">
    <property type="entry name" value="UNCHARACTERIZED PROTEIN YJGR-RELATED"/>
    <property type="match status" value="1"/>
</dbReference>